<name>A0AAJ0I1X7_9PEZI</name>
<dbReference type="SUPFAM" id="SSF57850">
    <property type="entry name" value="RING/U-box"/>
    <property type="match status" value="1"/>
</dbReference>
<dbReference type="PANTHER" id="PTHR32075:SF6">
    <property type="entry name" value="ISWI CHROMATIN-REMODELING COMPLEX SUBUNIT YPL216W-RELATED"/>
    <property type="match status" value="1"/>
</dbReference>
<proteinExistence type="predicted"/>
<evidence type="ECO:0000313" key="2">
    <source>
        <dbReference type="EMBL" id="KAK3487497.1"/>
    </source>
</evidence>
<gene>
    <name evidence="2" type="ORF">B0T23DRAFT_431165</name>
</gene>
<reference evidence="2 3" key="1">
    <citation type="journal article" date="2023" name="Mol. Phylogenet. Evol.">
        <title>Genome-scale phylogeny and comparative genomics of the fungal order Sordariales.</title>
        <authorList>
            <person name="Hensen N."/>
            <person name="Bonometti L."/>
            <person name="Westerberg I."/>
            <person name="Brannstrom I.O."/>
            <person name="Guillou S."/>
            <person name="Cros-Aarteil S."/>
            <person name="Calhoun S."/>
            <person name="Haridas S."/>
            <person name="Kuo A."/>
            <person name="Mondo S."/>
            <person name="Pangilinan J."/>
            <person name="Riley R."/>
            <person name="LaButti K."/>
            <person name="Andreopoulos B."/>
            <person name="Lipzen A."/>
            <person name="Chen C."/>
            <person name="Yan M."/>
            <person name="Daum C."/>
            <person name="Ng V."/>
            <person name="Clum A."/>
            <person name="Steindorff A."/>
            <person name="Ohm R.A."/>
            <person name="Martin F."/>
            <person name="Silar P."/>
            <person name="Natvig D.O."/>
            <person name="Lalanne C."/>
            <person name="Gautier V."/>
            <person name="Ament-Velasquez S.L."/>
            <person name="Kruys A."/>
            <person name="Hutchinson M.I."/>
            <person name="Powell A.J."/>
            <person name="Barry K."/>
            <person name="Miller A.N."/>
            <person name="Grigoriev I.V."/>
            <person name="Debuchy R."/>
            <person name="Gladieux P."/>
            <person name="Hiltunen Thoren M."/>
            <person name="Johannesson H."/>
        </authorList>
    </citation>
    <scope>NUCLEOTIDE SEQUENCE [LARGE SCALE GENOMIC DNA]</scope>
    <source>
        <strain evidence="2 3">FGSC 10403</strain>
    </source>
</reference>
<dbReference type="AlphaFoldDB" id="A0AAJ0I1X7"/>
<dbReference type="RefSeq" id="XP_062689624.1">
    <property type="nucleotide sequence ID" value="XM_062840301.1"/>
</dbReference>
<dbReference type="Gene3D" id="3.30.40.10">
    <property type="entry name" value="Zinc/RING finger domain, C3HC4 (zinc finger)"/>
    <property type="match status" value="1"/>
</dbReference>
<feature type="compositionally biased region" description="Acidic residues" evidence="1">
    <location>
        <begin position="214"/>
        <end position="227"/>
    </location>
</feature>
<organism evidence="2 3">
    <name type="scientific">Neurospora hispaniola</name>
    <dbReference type="NCBI Taxonomy" id="588809"/>
    <lineage>
        <taxon>Eukaryota</taxon>
        <taxon>Fungi</taxon>
        <taxon>Dikarya</taxon>
        <taxon>Ascomycota</taxon>
        <taxon>Pezizomycotina</taxon>
        <taxon>Sordariomycetes</taxon>
        <taxon>Sordariomycetidae</taxon>
        <taxon>Sordariales</taxon>
        <taxon>Sordariaceae</taxon>
        <taxon>Neurospora</taxon>
    </lineage>
</organism>
<sequence>MSSHNAVNQTTANRYEISVWHEIKDYIDASLSPTTECSPSPIPFALCPLCREELDIQGIPPTSKTVVRHPGCVLPCGHFFGITCWKAWVRDYQAEPTKHYIGPNNPIPVAGIREGRRLTTMDLAECHKYGQSKPYRKFECPVCRTDLHYTGCCCEVRPAIIPTNKSTCSIACLLALPKTFLEVSRDAPTARLDQDTTVDGTDVRQDTTDASQDSSDEEKDCSDSDENVADKVNDMEDDEIIANYRHNITPAANNDNYIERKTAGSPRFSQQGPNGAIRILTPRPVIYDINSIRQPGFYPVMRLRAQYPDLNNPKGWDCRIVGGRLSDVVDPVCGQRMYDLTRYRWLKNKYDEIEPQWRDYEAPGATVPANLPGAGLNQFPGVSWKLAVSAVYLSAGQDANGGLKLSDMEGMGEYPDWDERLEQPEWQARGVSKIPRDHWGHGPRHVMGRWMPGHGKIIFQTDKFSYCALH</sequence>
<protein>
    <submittedName>
        <fullName evidence="2">Uncharacterized protein</fullName>
    </submittedName>
</protein>
<evidence type="ECO:0000256" key="1">
    <source>
        <dbReference type="SAM" id="MobiDB-lite"/>
    </source>
</evidence>
<dbReference type="GO" id="GO:0000781">
    <property type="term" value="C:chromosome, telomeric region"/>
    <property type="evidence" value="ECO:0007669"/>
    <property type="project" value="GOC"/>
</dbReference>
<dbReference type="GO" id="GO:0031509">
    <property type="term" value="P:subtelomeric heterochromatin formation"/>
    <property type="evidence" value="ECO:0007669"/>
    <property type="project" value="TreeGrafter"/>
</dbReference>
<dbReference type="EMBL" id="JAULSX010000007">
    <property type="protein sequence ID" value="KAK3487497.1"/>
    <property type="molecule type" value="Genomic_DNA"/>
</dbReference>
<evidence type="ECO:0000313" key="3">
    <source>
        <dbReference type="Proteomes" id="UP001285908"/>
    </source>
</evidence>
<feature type="region of interest" description="Disordered" evidence="1">
    <location>
        <begin position="192"/>
        <end position="235"/>
    </location>
</feature>
<dbReference type="GeneID" id="87877923"/>
<keyword evidence="3" id="KW-1185">Reference proteome</keyword>
<dbReference type="InterPro" id="IPR013083">
    <property type="entry name" value="Znf_RING/FYVE/PHD"/>
</dbReference>
<comment type="caution">
    <text evidence="2">The sequence shown here is derived from an EMBL/GenBank/DDBJ whole genome shotgun (WGS) entry which is preliminary data.</text>
</comment>
<dbReference type="PANTHER" id="PTHR32075">
    <property type="entry name" value="ISWI CHROMATIN-REMODELING COMPLEX SUBUNIT YPL216W-RELATED"/>
    <property type="match status" value="1"/>
</dbReference>
<dbReference type="Proteomes" id="UP001285908">
    <property type="component" value="Unassembled WGS sequence"/>
</dbReference>
<dbReference type="GO" id="GO:0005634">
    <property type="term" value="C:nucleus"/>
    <property type="evidence" value="ECO:0007669"/>
    <property type="project" value="TreeGrafter"/>
</dbReference>
<accession>A0AAJ0I1X7</accession>